<evidence type="ECO:0000313" key="9">
    <source>
        <dbReference type="EMBL" id="KAK6726908.1"/>
    </source>
</evidence>
<keyword evidence="1 5" id="KW-0479">Metal-binding</keyword>
<evidence type="ECO:0000313" key="10">
    <source>
        <dbReference type="Proteomes" id="UP001303046"/>
    </source>
</evidence>
<dbReference type="Gene3D" id="6.10.250.3220">
    <property type="match status" value="1"/>
</dbReference>
<evidence type="ECO:0000256" key="7">
    <source>
        <dbReference type="SAM" id="SignalP"/>
    </source>
</evidence>
<dbReference type="InterPro" id="IPR045877">
    <property type="entry name" value="ZFP36-like"/>
</dbReference>
<feature type="domain" description="C3H1-type" evidence="8">
    <location>
        <begin position="290"/>
        <end position="318"/>
    </location>
</feature>
<dbReference type="PANTHER" id="PTHR12547:SF144">
    <property type="entry name" value="C3H1-TYPE DOMAIN-CONTAINING PROTEIN"/>
    <property type="match status" value="1"/>
</dbReference>
<proteinExistence type="predicted"/>
<feature type="chain" id="PRO_5045751175" description="C3H1-type domain-containing protein" evidence="7">
    <location>
        <begin position="23"/>
        <end position="621"/>
    </location>
</feature>
<dbReference type="Gene3D" id="4.10.1000.10">
    <property type="entry name" value="Zinc finger, CCCH-type"/>
    <property type="match status" value="1"/>
</dbReference>
<keyword evidence="10" id="KW-1185">Reference proteome</keyword>
<dbReference type="EMBL" id="JAVFWL010000001">
    <property type="protein sequence ID" value="KAK6726908.1"/>
    <property type="molecule type" value="Genomic_DNA"/>
</dbReference>
<keyword evidence="3 5" id="KW-0863">Zinc-finger</keyword>
<protein>
    <recommendedName>
        <fullName evidence="8">C3H1-type domain-containing protein</fullName>
    </recommendedName>
</protein>
<keyword evidence="7" id="KW-0732">Signal</keyword>
<feature type="region of interest" description="Disordered" evidence="6">
    <location>
        <begin position="378"/>
        <end position="408"/>
    </location>
</feature>
<accession>A0ABR1BNP2</accession>
<evidence type="ECO:0000256" key="3">
    <source>
        <dbReference type="ARBA" id="ARBA00022771"/>
    </source>
</evidence>
<feature type="zinc finger region" description="C3H1-type" evidence="5">
    <location>
        <begin position="290"/>
        <end position="318"/>
    </location>
</feature>
<feature type="domain" description="C3H1-type" evidence="8">
    <location>
        <begin position="333"/>
        <end position="361"/>
    </location>
</feature>
<dbReference type="SUPFAM" id="SSF90229">
    <property type="entry name" value="CCCH zinc finger"/>
    <property type="match status" value="2"/>
</dbReference>
<organism evidence="9 10">
    <name type="scientific">Necator americanus</name>
    <name type="common">Human hookworm</name>
    <dbReference type="NCBI Taxonomy" id="51031"/>
    <lineage>
        <taxon>Eukaryota</taxon>
        <taxon>Metazoa</taxon>
        <taxon>Ecdysozoa</taxon>
        <taxon>Nematoda</taxon>
        <taxon>Chromadorea</taxon>
        <taxon>Rhabditida</taxon>
        <taxon>Rhabditina</taxon>
        <taxon>Rhabditomorpha</taxon>
        <taxon>Strongyloidea</taxon>
        <taxon>Ancylostomatidae</taxon>
        <taxon>Bunostominae</taxon>
        <taxon>Necator</taxon>
    </lineage>
</organism>
<dbReference type="InterPro" id="IPR000571">
    <property type="entry name" value="Znf_CCCH"/>
</dbReference>
<keyword evidence="2" id="KW-0677">Repeat</keyword>
<dbReference type="PANTHER" id="PTHR12547">
    <property type="entry name" value="CCCH ZINC FINGER/TIS11-RELATED"/>
    <property type="match status" value="1"/>
</dbReference>
<reference evidence="9 10" key="1">
    <citation type="submission" date="2023-08" db="EMBL/GenBank/DDBJ databases">
        <title>A Necator americanus chromosomal reference genome.</title>
        <authorList>
            <person name="Ilik V."/>
            <person name="Petrzelkova K.J."/>
            <person name="Pardy F."/>
            <person name="Fuh T."/>
            <person name="Niatou-Singa F.S."/>
            <person name="Gouil Q."/>
            <person name="Baker L."/>
            <person name="Ritchie M.E."/>
            <person name="Jex A.R."/>
            <person name="Gazzola D."/>
            <person name="Li H."/>
            <person name="Toshio Fujiwara R."/>
            <person name="Zhan B."/>
            <person name="Aroian R.V."/>
            <person name="Pafco B."/>
            <person name="Schwarz E.M."/>
        </authorList>
    </citation>
    <scope>NUCLEOTIDE SEQUENCE [LARGE SCALE GENOMIC DNA]</scope>
    <source>
        <strain evidence="9 10">Aroian</strain>
        <tissue evidence="9">Whole animal</tissue>
    </source>
</reference>
<name>A0ABR1BNP2_NECAM</name>
<dbReference type="Proteomes" id="UP001303046">
    <property type="component" value="Unassembled WGS sequence"/>
</dbReference>
<evidence type="ECO:0000256" key="6">
    <source>
        <dbReference type="SAM" id="MobiDB-lite"/>
    </source>
</evidence>
<comment type="caution">
    <text evidence="9">The sequence shown here is derived from an EMBL/GenBank/DDBJ whole genome shotgun (WGS) entry which is preliminary data.</text>
</comment>
<feature type="region of interest" description="Disordered" evidence="6">
    <location>
        <begin position="518"/>
        <end position="585"/>
    </location>
</feature>
<dbReference type="Pfam" id="PF00642">
    <property type="entry name" value="zf-CCCH"/>
    <property type="match status" value="2"/>
</dbReference>
<evidence type="ECO:0000256" key="1">
    <source>
        <dbReference type="ARBA" id="ARBA00022723"/>
    </source>
</evidence>
<dbReference type="PROSITE" id="PS50103">
    <property type="entry name" value="ZF_C3H1"/>
    <property type="match status" value="2"/>
</dbReference>
<feature type="signal peptide" evidence="7">
    <location>
        <begin position="1"/>
        <end position="22"/>
    </location>
</feature>
<evidence type="ECO:0000256" key="5">
    <source>
        <dbReference type="PROSITE-ProRule" id="PRU00723"/>
    </source>
</evidence>
<sequence length="621" mass="71201">MLWRGWNFLNLIMLCWKSVGKCRVYSILIRHSNHELGAKKSLEETREVKKRIQREKNWFNRRDSVLHLVKNIVAGTYVYLIERGASMDLLKPNGGRVPVMHRGGQNADVCPTHVSRLAREIIHQGQQPKGIVGSFRRLSAPCLRSSSIRLSEVLDVKHVLHGEKEGEWLVVRRYLKISTVSARSSNSSQMSRSAHEQFYYGIEDQARRPASLRSVTETRQKGFHGQTRLITVTPDAIIPSINEPIEASGGSRRRRSDLFDARGRRQCVTWETMTDEEREEVQRMKRKDEAYKTALCDAFKKFGFCPYGEGCRFAHGDSELRLPAQPRGKAHPKYKTQLCDKFSTFGHCPYGPRCQFIHKLKKGLPLIQYERLLAAGQISPEREDESRMPPVSQSRRSSAISPNRNRADTARRLSFDRENSFTPRQKIPNAIYPKMEIINIERACKYANDIVEKTTNTRRRSVEFDDMRPAIDFSSGQMGRSSSMHSLANRGMIGDVRSTPMAQPVDPGDMQVDTRVVQKNKKHPDLSLIKEEPEEAQTQEGSPRGNRTKRGQWPEKALGTKMDTITEDDKENNVSKQSRSNETELLVQSCDEELLAQGLYDHRYPDTPTDLLEQWKELRAH</sequence>
<gene>
    <name evidence="9" type="primary">Necator_chrI.g1042</name>
    <name evidence="9" type="ORF">RB195_004918</name>
</gene>
<dbReference type="SMART" id="SM00356">
    <property type="entry name" value="ZnF_C3H1"/>
    <property type="match status" value="2"/>
</dbReference>
<feature type="zinc finger region" description="C3H1-type" evidence="5">
    <location>
        <begin position="333"/>
        <end position="361"/>
    </location>
</feature>
<evidence type="ECO:0000259" key="8">
    <source>
        <dbReference type="PROSITE" id="PS50103"/>
    </source>
</evidence>
<feature type="compositionally biased region" description="Polar residues" evidence="6">
    <location>
        <begin position="391"/>
        <end position="404"/>
    </location>
</feature>
<dbReference type="InterPro" id="IPR036855">
    <property type="entry name" value="Znf_CCCH_sf"/>
</dbReference>
<evidence type="ECO:0000256" key="4">
    <source>
        <dbReference type="ARBA" id="ARBA00022833"/>
    </source>
</evidence>
<evidence type="ECO:0000256" key="2">
    <source>
        <dbReference type="ARBA" id="ARBA00022737"/>
    </source>
</evidence>
<keyword evidence="4 5" id="KW-0862">Zinc</keyword>